<accession>A0A0K0ELF5</accession>
<evidence type="ECO:0000256" key="1">
    <source>
        <dbReference type="ARBA" id="ARBA00022857"/>
    </source>
</evidence>
<dbReference type="InterPro" id="IPR051721">
    <property type="entry name" value="Biopterin_syn/organic_redct"/>
</dbReference>
<dbReference type="AlphaFoldDB" id="A0A0K0ELF5"/>
<protein>
    <submittedName>
        <fullName evidence="5 6">Sepiapterin reductase</fullName>
    </submittedName>
</protein>
<dbReference type="WBParaSite" id="TCONS_00003226.p1">
    <property type="protein sequence ID" value="TCONS_00003226.p1"/>
    <property type="gene ID" value="XLOC_002969"/>
</dbReference>
<keyword evidence="1" id="KW-0521">NADP</keyword>
<dbReference type="Gene3D" id="3.40.50.720">
    <property type="entry name" value="NAD(P)-binding Rossmann-like Domain"/>
    <property type="match status" value="1"/>
</dbReference>
<dbReference type="PANTHER" id="PTHR44085:SF2">
    <property type="entry name" value="SEPIAPTERIN REDUCTASE"/>
    <property type="match status" value="1"/>
</dbReference>
<reference evidence="5" key="1">
    <citation type="submission" date="2015-08" db="UniProtKB">
        <authorList>
            <consortium name="WormBaseParasite"/>
        </authorList>
    </citation>
    <scope>IDENTIFICATION</scope>
</reference>
<sequence length="613" mass="71555">MNNCIYKGRSAIVITGATGVIGKALVNEFASNILENSTLLLSSRDKFRLKCLKNNILKIRPDITIETVVWNLEEPDYNLFFSDIKKAFSSPSLYNNDKLNHYDTSYSTAIIIHNATDIGDIDKTVYEHGKNPKRIQKILNINTVSLITLTSAFLQYFNYFKTKKFIVNMLSPCSKYPLPYFGHISLKCASKMILDILSEEESGKLKVLHYNPVAIDTENWRKIKNFIKNESIREVYDILYKTQKFNNPYDISRHLFSIINSNNFLNGCTVSFGININNNNDEDNFCMINLFEQLKVDTSKKNEDKKIVKMNLIETLDLSKLEKNINNNKSNELNSNSKIDSACILDKKSDFNKEYHNNYDEESLKLLKSRDNKKLDHEKEEYFQHTKDIKLTDGKKTENIVKDSIKNDIVYDDNLTENSKISHSSFKKEELNNEIEEFNINKPQTLYQKYKEIYLNEKLHSQPRIVIPNSSSFKIIKSLYDRSRNQTSDDFHIYHNEVSRKFTKTPRNNFKKNRCKSTNNKKNKNEAFTYIKTKINPIKILSDKNCCDKEETTLYKNYENNLDINTLKQTSMDKVLIDKNKDITFKVEGKKEKKIYIINGVKYHVEGSFKFSN</sequence>
<dbReference type="STRING" id="6248.A0A0K0ELF5"/>
<keyword evidence="2" id="KW-0560">Oxidoreductase</keyword>
<evidence type="ECO:0000256" key="3">
    <source>
        <dbReference type="SAM" id="Phobius"/>
    </source>
</evidence>
<proteinExistence type="predicted"/>
<evidence type="ECO:0000256" key="2">
    <source>
        <dbReference type="ARBA" id="ARBA00023002"/>
    </source>
</evidence>
<keyword evidence="3" id="KW-1133">Transmembrane helix</keyword>
<evidence type="ECO:0000313" key="6">
    <source>
        <dbReference type="WBParaSite" id="TCONS_00003226.p1"/>
    </source>
</evidence>
<evidence type="ECO:0000313" key="5">
    <source>
        <dbReference type="WBParaSite" id="SSTP_0001029900.1"/>
    </source>
</evidence>
<dbReference type="Proteomes" id="UP000035681">
    <property type="component" value="Unplaced"/>
</dbReference>
<dbReference type="SUPFAM" id="SSF51735">
    <property type="entry name" value="NAD(P)-binding Rossmann-fold domains"/>
    <property type="match status" value="1"/>
</dbReference>
<keyword evidence="3" id="KW-0812">Transmembrane</keyword>
<dbReference type="GO" id="GO:0006729">
    <property type="term" value="P:tetrahydrobiopterin biosynthetic process"/>
    <property type="evidence" value="ECO:0007669"/>
    <property type="project" value="TreeGrafter"/>
</dbReference>
<keyword evidence="4" id="KW-1185">Reference proteome</keyword>
<organism evidence="5">
    <name type="scientific">Strongyloides stercoralis</name>
    <name type="common">Threadworm</name>
    <dbReference type="NCBI Taxonomy" id="6248"/>
    <lineage>
        <taxon>Eukaryota</taxon>
        <taxon>Metazoa</taxon>
        <taxon>Ecdysozoa</taxon>
        <taxon>Nematoda</taxon>
        <taxon>Chromadorea</taxon>
        <taxon>Rhabditida</taxon>
        <taxon>Tylenchina</taxon>
        <taxon>Panagrolaimomorpha</taxon>
        <taxon>Strongyloidoidea</taxon>
        <taxon>Strongyloididae</taxon>
        <taxon>Strongyloides</taxon>
    </lineage>
</organism>
<dbReference type="InterPro" id="IPR036291">
    <property type="entry name" value="NAD(P)-bd_dom_sf"/>
</dbReference>
<evidence type="ECO:0000313" key="4">
    <source>
        <dbReference type="Proteomes" id="UP000035681"/>
    </source>
</evidence>
<name>A0A0K0ELF5_STRER</name>
<dbReference type="WBParaSite" id="SSTP_0001029900.1">
    <property type="protein sequence ID" value="SSTP_0001029900.1"/>
    <property type="gene ID" value="SSTP_0001029900"/>
</dbReference>
<keyword evidence="3" id="KW-0472">Membrane</keyword>
<dbReference type="PANTHER" id="PTHR44085">
    <property type="entry name" value="SEPIAPTERIN REDUCTASE"/>
    <property type="match status" value="1"/>
</dbReference>
<dbReference type="GO" id="GO:0004757">
    <property type="term" value="F:sepiapterin reductase (NADP+) activity"/>
    <property type="evidence" value="ECO:0007669"/>
    <property type="project" value="TreeGrafter"/>
</dbReference>
<feature type="transmembrane region" description="Helical" evidence="3">
    <location>
        <begin position="138"/>
        <end position="157"/>
    </location>
</feature>